<dbReference type="Gene3D" id="1.10.8.350">
    <property type="entry name" value="Bacterial muramidase"/>
    <property type="match status" value="1"/>
</dbReference>
<dbReference type="InterPro" id="IPR036366">
    <property type="entry name" value="PGBDSf"/>
</dbReference>
<dbReference type="GO" id="GO:0008933">
    <property type="term" value="F:peptidoglycan lytic transglycosylase activity"/>
    <property type="evidence" value="ECO:0007669"/>
    <property type="project" value="TreeGrafter"/>
</dbReference>
<name>A0A3P5WP05_9RHOB</name>
<keyword evidence="4" id="KW-0456">Lyase</keyword>
<dbReference type="InterPro" id="IPR011970">
    <property type="entry name" value="MltB_2"/>
</dbReference>
<dbReference type="CDD" id="cd13399">
    <property type="entry name" value="Slt35-like"/>
    <property type="match status" value="1"/>
</dbReference>
<dbReference type="FunFam" id="1.10.8.350:FF:000001">
    <property type="entry name" value="Lytic murein transglycosylase B"/>
    <property type="match status" value="1"/>
</dbReference>
<dbReference type="NCBIfam" id="TIGR02283">
    <property type="entry name" value="MltB_2"/>
    <property type="match status" value="1"/>
</dbReference>
<feature type="domain" description="Transglycosylase SLT" evidence="3">
    <location>
        <begin position="40"/>
        <end position="331"/>
    </location>
</feature>
<proteinExistence type="predicted"/>
<keyword evidence="5" id="KW-1185">Reference proteome</keyword>
<keyword evidence="1" id="KW-0732">Signal</keyword>
<dbReference type="AlphaFoldDB" id="A0A3P5WP05"/>
<protein>
    <submittedName>
        <fullName evidence="4">Membrane-bound lytic murein transglycosylase B</fullName>
        <ecNumber evidence="4">4.2.2.-</ecNumber>
    </submittedName>
</protein>
<dbReference type="Pfam" id="PF13406">
    <property type="entry name" value="SLT_2"/>
    <property type="match status" value="1"/>
</dbReference>
<dbReference type="Gene3D" id="1.10.530.10">
    <property type="match status" value="1"/>
</dbReference>
<dbReference type="GO" id="GO:0009253">
    <property type="term" value="P:peptidoglycan catabolic process"/>
    <property type="evidence" value="ECO:0007669"/>
    <property type="project" value="TreeGrafter"/>
</dbReference>
<feature type="chain" id="PRO_5018104703" evidence="1">
    <location>
        <begin position="21"/>
        <end position="412"/>
    </location>
</feature>
<dbReference type="Pfam" id="PF01471">
    <property type="entry name" value="PG_binding_1"/>
    <property type="match status" value="1"/>
</dbReference>
<dbReference type="SUPFAM" id="SSF53955">
    <property type="entry name" value="Lysozyme-like"/>
    <property type="match status" value="1"/>
</dbReference>
<dbReference type="InterPro" id="IPR031304">
    <property type="entry name" value="SLT_2"/>
</dbReference>
<dbReference type="PANTHER" id="PTHR30163:SF8">
    <property type="entry name" value="LYTIC MUREIN TRANSGLYCOSYLASE"/>
    <property type="match status" value="1"/>
</dbReference>
<accession>A0A3P5WP05</accession>
<gene>
    <name evidence="4" type="primary">mltB_1</name>
    <name evidence="4" type="ORF">XINFAN_00599</name>
</gene>
<evidence type="ECO:0000259" key="2">
    <source>
        <dbReference type="Pfam" id="PF01471"/>
    </source>
</evidence>
<organism evidence="4 5">
    <name type="scientific">Pseudogemmobacter humi</name>
    <dbReference type="NCBI Taxonomy" id="2483812"/>
    <lineage>
        <taxon>Bacteria</taxon>
        <taxon>Pseudomonadati</taxon>
        <taxon>Pseudomonadota</taxon>
        <taxon>Alphaproteobacteria</taxon>
        <taxon>Rhodobacterales</taxon>
        <taxon>Paracoccaceae</taxon>
        <taxon>Pseudogemmobacter</taxon>
    </lineage>
</organism>
<evidence type="ECO:0000313" key="5">
    <source>
        <dbReference type="Proteomes" id="UP000277498"/>
    </source>
</evidence>
<dbReference type="InterPro" id="IPR023346">
    <property type="entry name" value="Lysozyme-like_dom_sf"/>
</dbReference>
<feature type="signal peptide" evidence="1">
    <location>
        <begin position="1"/>
        <end position="20"/>
    </location>
</feature>
<feature type="domain" description="Peptidoglycan binding-like" evidence="2">
    <location>
        <begin position="353"/>
        <end position="407"/>
    </location>
</feature>
<evidence type="ECO:0000313" key="4">
    <source>
        <dbReference type="EMBL" id="VDC21261.1"/>
    </source>
</evidence>
<dbReference type="Gene3D" id="1.10.101.10">
    <property type="entry name" value="PGBD-like superfamily/PGBD"/>
    <property type="match status" value="1"/>
</dbReference>
<dbReference type="EMBL" id="UXAW01000034">
    <property type="protein sequence ID" value="VDC21261.1"/>
    <property type="molecule type" value="Genomic_DNA"/>
</dbReference>
<evidence type="ECO:0000259" key="3">
    <source>
        <dbReference type="Pfam" id="PF13406"/>
    </source>
</evidence>
<dbReference type="EC" id="4.2.2.-" evidence="4"/>
<dbReference type="InterPro" id="IPR036365">
    <property type="entry name" value="PGBD-like_sf"/>
</dbReference>
<evidence type="ECO:0000256" key="1">
    <source>
        <dbReference type="SAM" id="SignalP"/>
    </source>
</evidence>
<reference evidence="4 5" key="1">
    <citation type="submission" date="2018-11" db="EMBL/GenBank/DDBJ databases">
        <authorList>
            <person name="Criscuolo A."/>
        </authorList>
    </citation>
    <scope>NUCLEOTIDE SEQUENCE [LARGE SCALE GENOMIC DNA]</scope>
    <source>
        <strain evidence="4">ACIP111625</strain>
    </source>
</reference>
<sequence length="412" mass="44772">MMRGLILALTLAATPLAAQTVPEPEGSMTEGREDESAAGFRQWVGAFRETALAAGIPATVYDREMRSAEFLPDVVRRDRNQTEFTKTIWDYLDIAVSDERIRMGREALAEHTQLLERIEAEYGVNYEIVLAVWGLETSFGTWRGDTDTISALATLAYDGRRAEFFADQLIQALKILDAGEVARPAMRGSWAGAMGHTQFMPTSWAEFAVDFDGDGRRGIWSDDPADALASTANYLRHHGWVKDAPWGMEVRLPEGFDYAETSERVVKPAEGWRALGVRPMAGGTLPEGDSVSILLPAGASGAAFAIWPNFQVIESYNPADAYVIGIGHLADRILGGPAIAASWPRHWQALTLEERKEVQGLLTGAGFDAGGVDGRVGPKTVAAVRAWQQARGLVPDGYASPDVLAALRAEKP</sequence>
<dbReference type="InterPro" id="IPR043426">
    <property type="entry name" value="MltB-like"/>
</dbReference>
<dbReference type="SUPFAM" id="SSF47090">
    <property type="entry name" value="PGBD-like"/>
    <property type="match status" value="1"/>
</dbReference>
<dbReference type="Proteomes" id="UP000277498">
    <property type="component" value="Unassembled WGS sequence"/>
</dbReference>
<dbReference type="InterPro" id="IPR002477">
    <property type="entry name" value="Peptidoglycan-bd-like"/>
</dbReference>
<dbReference type="PANTHER" id="PTHR30163">
    <property type="entry name" value="MEMBRANE-BOUND LYTIC MUREIN TRANSGLYCOSYLASE B"/>
    <property type="match status" value="1"/>
</dbReference>